<keyword evidence="6" id="KW-1185">Reference proteome</keyword>
<dbReference type="InterPro" id="IPR052416">
    <property type="entry name" value="GTF3C_component"/>
</dbReference>
<evidence type="ECO:0000256" key="2">
    <source>
        <dbReference type="ARBA" id="ARBA00023163"/>
    </source>
</evidence>
<dbReference type="OrthoDB" id="529367at2759"/>
<proteinExistence type="predicted"/>
<evidence type="ECO:0000256" key="3">
    <source>
        <dbReference type="ARBA" id="ARBA00023242"/>
    </source>
</evidence>
<gene>
    <name evidence="5" type="ORF">B0I36DRAFT_317939</name>
</gene>
<dbReference type="InterPro" id="IPR015943">
    <property type="entry name" value="WD40/YVTN_repeat-like_dom_sf"/>
</dbReference>
<feature type="region of interest" description="Disordered" evidence="4">
    <location>
        <begin position="737"/>
        <end position="760"/>
    </location>
</feature>
<dbReference type="AlphaFoldDB" id="A0A9P8YBB6"/>
<dbReference type="InterPro" id="IPR001680">
    <property type="entry name" value="WD40_rpt"/>
</dbReference>
<keyword evidence="2" id="KW-0804">Transcription</keyword>
<feature type="compositionally biased region" description="Acidic residues" evidence="4">
    <location>
        <begin position="64"/>
        <end position="76"/>
    </location>
</feature>
<dbReference type="PANTHER" id="PTHR15052:SF2">
    <property type="entry name" value="GENERAL TRANSCRIPTION FACTOR 3C POLYPEPTIDE 2"/>
    <property type="match status" value="1"/>
</dbReference>
<feature type="compositionally biased region" description="Basic residues" evidence="4">
    <location>
        <begin position="654"/>
        <end position="666"/>
    </location>
</feature>
<feature type="compositionally biased region" description="Basic residues" evidence="4">
    <location>
        <begin position="1"/>
        <end position="12"/>
    </location>
</feature>
<evidence type="ECO:0000256" key="1">
    <source>
        <dbReference type="ARBA" id="ARBA00004123"/>
    </source>
</evidence>
<dbReference type="RefSeq" id="XP_046015334.1">
    <property type="nucleotide sequence ID" value="XM_046153222.1"/>
</dbReference>
<comment type="caution">
    <text evidence="5">The sequence shown here is derived from an EMBL/GenBank/DDBJ whole genome shotgun (WGS) entry which is preliminary data.</text>
</comment>
<dbReference type="GeneID" id="70182768"/>
<dbReference type="SMART" id="SM00320">
    <property type="entry name" value="WD40"/>
    <property type="match status" value="3"/>
</dbReference>
<dbReference type="InterPro" id="IPR036322">
    <property type="entry name" value="WD40_repeat_dom_sf"/>
</dbReference>
<dbReference type="Proteomes" id="UP000756346">
    <property type="component" value="Unassembled WGS sequence"/>
</dbReference>
<evidence type="ECO:0008006" key="7">
    <source>
        <dbReference type="Google" id="ProtNLM"/>
    </source>
</evidence>
<dbReference type="Gene3D" id="2.130.10.10">
    <property type="entry name" value="YVTN repeat-like/Quinoprotein amine dehydrogenase"/>
    <property type="match status" value="1"/>
</dbReference>
<evidence type="ECO:0000313" key="6">
    <source>
        <dbReference type="Proteomes" id="UP000756346"/>
    </source>
</evidence>
<feature type="compositionally biased region" description="Acidic residues" evidence="4">
    <location>
        <begin position="671"/>
        <end position="680"/>
    </location>
</feature>
<evidence type="ECO:0000313" key="5">
    <source>
        <dbReference type="EMBL" id="KAH7035241.1"/>
    </source>
</evidence>
<sequence length="760" mass="83543">MRTRKSNQAKRYRPSDLDPTLGSDEEEIANVAPPGGEESEDGYRDEEAGGTESDAKDAQLDLVDSSESELEPEEEPAPSRRNAKPIAARPRKKEVPIQVASARALNAVPDYPLDPSAKWTRAYTGPLKRWTRFHDMVILLYGDRDNYSRIVSRITRAWWDFQVLPPRPVHQKHIDLSAYPWTASTYSEEQRARLGDRLRMHADNGGSRQSSAILTPEAAFSSFLPSTNAKLTALIGGHGYQKAYLTQQGSSIFLSEDGSPASITADDVPVSGGWLLDVGGIVVAINWAPSSSQRDQLLAMSVIPEADQAYQQDLSKAPTTSTQPEGSVQIWKFPVERGRDGTMRPSRRPPQLMHAVCSLWGRVARLQWCPIPIGHDEVASLLAILCADGKLRVVEAKMLGGSSDGWFERVQDAMVTLEIPNEHTVAITCFTWVNWNRIAVGCSDGSIALWSLFPCQMLQRHPIHCSSVIDIVSGYPSQPSYVTSLPIGGVLTLTDLNRPSAEMSYNANLSVSLQPNLLAWSEVLRGYLSMWPTNFTANSTVSFSGLTTFPQPRHIMTVESQVTCLAMSPCNPFLLVGTSDGSLWSTNVLRKIMGYREKVNKIRIFKHEYRPAQPSPDHGRSRGVVRITHGYLPEVNDHPRANFTGKQASENKKGKGKKAQKGSAKKAQRDVEDDGFDNMDEGGAMTFATGPLIIEDPHTRVTSIAWNPNALFSCWAAVAMGSGLVRVIDLGVDGLGDAMENSDSPENSDEDMPDVDNEDA</sequence>
<keyword evidence="3" id="KW-0539">Nucleus</keyword>
<dbReference type="Pfam" id="PF00400">
    <property type="entry name" value="WD40"/>
    <property type="match status" value="2"/>
</dbReference>
<name>A0A9P8YBB6_9PEZI</name>
<dbReference type="SUPFAM" id="SSF50978">
    <property type="entry name" value="WD40 repeat-like"/>
    <property type="match status" value="1"/>
</dbReference>
<feature type="compositionally biased region" description="Acidic residues" evidence="4">
    <location>
        <begin position="746"/>
        <end position="760"/>
    </location>
</feature>
<dbReference type="GO" id="GO:0000127">
    <property type="term" value="C:transcription factor TFIIIC complex"/>
    <property type="evidence" value="ECO:0007669"/>
    <property type="project" value="TreeGrafter"/>
</dbReference>
<dbReference type="PANTHER" id="PTHR15052">
    <property type="entry name" value="RNA POLYMERASE III TRANSCRIPTION INITIATION FACTOR COMPLEX SUBUNIT"/>
    <property type="match status" value="1"/>
</dbReference>
<feature type="region of interest" description="Disordered" evidence="4">
    <location>
        <begin position="1"/>
        <end position="95"/>
    </location>
</feature>
<accession>A0A9P8YBB6</accession>
<feature type="compositionally biased region" description="Basic and acidic residues" evidence="4">
    <location>
        <begin position="41"/>
        <end position="59"/>
    </location>
</feature>
<dbReference type="EMBL" id="JAGTJQ010000003">
    <property type="protein sequence ID" value="KAH7035241.1"/>
    <property type="molecule type" value="Genomic_DNA"/>
</dbReference>
<dbReference type="GO" id="GO:0005634">
    <property type="term" value="C:nucleus"/>
    <property type="evidence" value="ECO:0007669"/>
    <property type="project" value="UniProtKB-SubCell"/>
</dbReference>
<reference evidence="5" key="1">
    <citation type="journal article" date="2021" name="Nat. Commun.">
        <title>Genetic determinants of endophytism in the Arabidopsis root mycobiome.</title>
        <authorList>
            <person name="Mesny F."/>
            <person name="Miyauchi S."/>
            <person name="Thiergart T."/>
            <person name="Pickel B."/>
            <person name="Atanasova L."/>
            <person name="Karlsson M."/>
            <person name="Huettel B."/>
            <person name="Barry K.W."/>
            <person name="Haridas S."/>
            <person name="Chen C."/>
            <person name="Bauer D."/>
            <person name="Andreopoulos W."/>
            <person name="Pangilinan J."/>
            <person name="LaButti K."/>
            <person name="Riley R."/>
            <person name="Lipzen A."/>
            <person name="Clum A."/>
            <person name="Drula E."/>
            <person name="Henrissat B."/>
            <person name="Kohler A."/>
            <person name="Grigoriev I.V."/>
            <person name="Martin F.M."/>
            <person name="Hacquard S."/>
        </authorList>
    </citation>
    <scope>NUCLEOTIDE SEQUENCE</scope>
    <source>
        <strain evidence="5">MPI-CAGE-CH-0230</strain>
    </source>
</reference>
<evidence type="ECO:0000256" key="4">
    <source>
        <dbReference type="SAM" id="MobiDB-lite"/>
    </source>
</evidence>
<comment type="subcellular location">
    <subcellularLocation>
        <location evidence="1">Nucleus</location>
    </subcellularLocation>
</comment>
<feature type="region of interest" description="Disordered" evidence="4">
    <location>
        <begin position="634"/>
        <end position="682"/>
    </location>
</feature>
<organism evidence="5 6">
    <name type="scientific">Microdochium trichocladiopsis</name>
    <dbReference type="NCBI Taxonomy" id="1682393"/>
    <lineage>
        <taxon>Eukaryota</taxon>
        <taxon>Fungi</taxon>
        <taxon>Dikarya</taxon>
        <taxon>Ascomycota</taxon>
        <taxon>Pezizomycotina</taxon>
        <taxon>Sordariomycetes</taxon>
        <taxon>Xylariomycetidae</taxon>
        <taxon>Xylariales</taxon>
        <taxon>Microdochiaceae</taxon>
        <taxon>Microdochium</taxon>
    </lineage>
</organism>
<dbReference type="GO" id="GO:0006383">
    <property type="term" value="P:transcription by RNA polymerase III"/>
    <property type="evidence" value="ECO:0007669"/>
    <property type="project" value="TreeGrafter"/>
</dbReference>
<protein>
    <recommendedName>
        <fullName evidence="7">WD40-repeat-containing domain protein</fullName>
    </recommendedName>
</protein>